<organism evidence="2 3">
    <name type="scientific">Pleurodeles waltl</name>
    <name type="common">Iberian ribbed newt</name>
    <dbReference type="NCBI Taxonomy" id="8319"/>
    <lineage>
        <taxon>Eukaryota</taxon>
        <taxon>Metazoa</taxon>
        <taxon>Chordata</taxon>
        <taxon>Craniata</taxon>
        <taxon>Vertebrata</taxon>
        <taxon>Euteleostomi</taxon>
        <taxon>Amphibia</taxon>
        <taxon>Batrachia</taxon>
        <taxon>Caudata</taxon>
        <taxon>Salamandroidea</taxon>
        <taxon>Salamandridae</taxon>
        <taxon>Pleurodelinae</taxon>
        <taxon>Pleurodeles</taxon>
    </lineage>
</organism>
<evidence type="ECO:0000313" key="2">
    <source>
        <dbReference type="EMBL" id="KAJ1166621.1"/>
    </source>
</evidence>
<name>A0AAV7SR79_PLEWA</name>
<feature type="non-terminal residue" evidence="2">
    <location>
        <position position="109"/>
    </location>
</feature>
<protein>
    <submittedName>
        <fullName evidence="2">Uncharacterized protein</fullName>
    </submittedName>
</protein>
<feature type="region of interest" description="Disordered" evidence="1">
    <location>
        <begin position="1"/>
        <end position="22"/>
    </location>
</feature>
<dbReference type="EMBL" id="JANPWB010000008">
    <property type="protein sequence ID" value="KAJ1166621.1"/>
    <property type="molecule type" value="Genomic_DNA"/>
</dbReference>
<proteinExistence type="predicted"/>
<keyword evidence="3" id="KW-1185">Reference proteome</keyword>
<sequence length="109" mass="11979">GRDSTPPHHSPSKEKSHGCQSAQSLIEEPISQFIPIHPGFSRQSAMPQLLPSFYFIPLPLRQLRASTKALLQILTAKFGGRAFSYLAPYHWNAPPISLMPASTLGASRN</sequence>
<feature type="compositionally biased region" description="Basic and acidic residues" evidence="1">
    <location>
        <begin position="1"/>
        <end position="17"/>
    </location>
</feature>
<dbReference type="AlphaFoldDB" id="A0AAV7SR79"/>
<reference evidence="2" key="1">
    <citation type="journal article" date="2022" name="bioRxiv">
        <title>Sequencing and chromosome-scale assembly of the giantPleurodeles waltlgenome.</title>
        <authorList>
            <person name="Brown T."/>
            <person name="Elewa A."/>
            <person name="Iarovenko S."/>
            <person name="Subramanian E."/>
            <person name="Araus A.J."/>
            <person name="Petzold A."/>
            <person name="Susuki M."/>
            <person name="Suzuki K.-i.T."/>
            <person name="Hayashi T."/>
            <person name="Toyoda A."/>
            <person name="Oliveira C."/>
            <person name="Osipova E."/>
            <person name="Leigh N.D."/>
            <person name="Simon A."/>
            <person name="Yun M.H."/>
        </authorList>
    </citation>
    <scope>NUCLEOTIDE SEQUENCE</scope>
    <source>
        <strain evidence="2">20211129_DDA</strain>
        <tissue evidence="2">Liver</tissue>
    </source>
</reference>
<feature type="non-terminal residue" evidence="2">
    <location>
        <position position="1"/>
    </location>
</feature>
<gene>
    <name evidence="2" type="ORF">NDU88_007020</name>
</gene>
<evidence type="ECO:0000313" key="3">
    <source>
        <dbReference type="Proteomes" id="UP001066276"/>
    </source>
</evidence>
<evidence type="ECO:0000256" key="1">
    <source>
        <dbReference type="SAM" id="MobiDB-lite"/>
    </source>
</evidence>
<dbReference type="Proteomes" id="UP001066276">
    <property type="component" value="Chromosome 4_2"/>
</dbReference>
<comment type="caution">
    <text evidence="2">The sequence shown here is derived from an EMBL/GenBank/DDBJ whole genome shotgun (WGS) entry which is preliminary data.</text>
</comment>
<accession>A0AAV7SR79</accession>